<dbReference type="PANTHER" id="PTHR31992:SF141">
    <property type="entry name" value="DOF ZINC FINGER PROTEIN DOF1.4"/>
    <property type="match status" value="1"/>
</dbReference>
<dbReference type="InterPro" id="IPR003851">
    <property type="entry name" value="Znf_Dof"/>
</dbReference>
<keyword evidence="1 9" id="KW-0479">Metal-binding</keyword>
<keyword evidence="6 9" id="KW-0804">Transcription</keyword>
<reference evidence="13" key="1">
    <citation type="journal article" date="2013" name="Science">
        <title>The Amborella genome and the evolution of flowering plants.</title>
        <authorList>
            <consortium name="Amborella Genome Project"/>
        </authorList>
    </citation>
    <scope>NUCLEOTIDE SEQUENCE [LARGE SCALE GENOMIC DNA]</scope>
</reference>
<dbReference type="PANTHER" id="PTHR31992">
    <property type="entry name" value="DOF ZINC FINGER PROTEIN DOF1.4-RELATED"/>
    <property type="match status" value="1"/>
</dbReference>
<evidence type="ECO:0000313" key="12">
    <source>
        <dbReference type="EMBL" id="ERN10975.1"/>
    </source>
</evidence>
<dbReference type="HOGENOM" id="CLU_071417_0_0_1"/>
<evidence type="ECO:0000256" key="5">
    <source>
        <dbReference type="ARBA" id="ARBA00023125"/>
    </source>
</evidence>
<keyword evidence="13" id="KW-1185">Reference proteome</keyword>
<dbReference type="InterPro" id="IPR045174">
    <property type="entry name" value="Dof"/>
</dbReference>
<dbReference type="GO" id="GO:0003700">
    <property type="term" value="F:DNA-binding transcription factor activity"/>
    <property type="evidence" value="ECO:0007669"/>
    <property type="project" value="UniProtKB-UniRule"/>
</dbReference>
<comment type="function">
    <text evidence="9">Transcription factor that binds specifically to a 5'-AA[AG]G-3' consensus core sequence.</text>
</comment>
<keyword evidence="5 8" id="KW-0238">DNA-binding</keyword>
<feature type="region of interest" description="Disordered" evidence="10">
    <location>
        <begin position="79"/>
        <end position="120"/>
    </location>
</feature>
<feature type="region of interest" description="Disordered" evidence="10">
    <location>
        <begin position="1"/>
        <end position="35"/>
    </location>
</feature>
<dbReference type="PROSITE" id="PS01361">
    <property type="entry name" value="ZF_DOF_1"/>
    <property type="match status" value="1"/>
</dbReference>
<organism evidence="12 13">
    <name type="scientific">Amborella trichopoda</name>
    <dbReference type="NCBI Taxonomy" id="13333"/>
    <lineage>
        <taxon>Eukaryota</taxon>
        <taxon>Viridiplantae</taxon>
        <taxon>Streptophyta</taxon>
        <taxon>Embryophyta</taxon>
        <taxon>Tracheophyta</taxon>
        <taxon>Spermatophyta</taxon>
        <taxon>Magnoliopsida</taxon>
        <taxon>Amborellales</taxon>
        <taxon>Amborellaceae</taxon>
        <taxon>Amborella</taxon>
    </lineage>
</organism>
<protein>
    <recommendedName>
        <fullName evidence="9">Dof zinc finger protein</fullName>
    </recommendedName>
</protein>
<feature type="compositionally biased region" description="Polar residues" evidence="10">
    <location>
        <begin position="211"/>
        <end position="220"/>
    </location>
</feature>
<feature type="region of interest" description="Disordered" evidence="10">
    <location>
        <begin position="201"/>
        <end position="233"/>
    </location>
</feature>
<evidence type="ECO:0000256" key="3">
    <source>
        <dbReference type="ARBA" id="ARBA00022833"/>
    </source>
</evidence>
<dbReference type="eggNOG" id="ENOG502RXK3">
    <property type="taxonomic scope" value="Eukaryota"/>
</dbReference>
<evidence type="ECO:0000256" key="4">
    <source>
        <dbReference type="ARBA" id="ARBA00023015"/>
    </source>
</evidence>
<evidence type="ECO:0000256" key="9">
    <source>
        <dbReference type="RuleBase" id="RU369094"/>
    </source>
</evidence>
<feature type="domain" description="Dof-type" evidence="11">
    <location>
        <begin position="34"/>
        <end position="88"/>
    </location>
</feature>
<evidence type="ECO:0000313" key="13">
    <source>
        <dbReference type="Proteomes" id="UP000017836"/>
    </source>
</evidence>
<dbReference type="Pfam" id="PF02701">
    <property type="entry name" value="Zn_ribbon_Dof"/>
    <property type="match status" value="1"/>
</dbReference>
<evidence type="ECO:0000256" key="10">
    <source>
        <dbReference type="SAM" id="MobiDB-lite"/>
    </source>
</evidence>
<accession>W1PUI7</accession>
<evidence type="ECO:0000259" key="11">
    <source>
        <dbReference type="PROSITE" id="PS50884"/>
    </source>
</evidence>
<dbReference type="OrthoDB" id="1927254at2759"/>
<dbReference type="GO" id="GO:0005634">
    <property type="term" value="C:nucleus"/>
    <property type="evidence" value="ECO:0007669"/>
    <property type="project" value="UniProtKB-SubCell"/>
</dbReference>
<keyword evidence="7 8" id="KW-0539">Nucleus</keyword>
<evidence type="ECO:0000256" key="1">
    <source>
        <dbReference type="ARBA" id="ARBA00022723"/>
    </source>
</evidence>
<evidence type="ECO:0000256" key="6">
    <source>
        <dbReference type="ARBA" id="ARBA00023163"/>
    </source>
</evidence>
<evidence type="ECO:0000256" key="2">
    <source>
        <dbReference type="ARBA" id="ARBA00022771"/>
    </source>
</evidence>
<keyword evidence="2 8" id="KW-0863">Zinc-finger</keyword>
<dbReference type="Gramene" id="ERN10975">
    <property type="protein sequence ID" value="ERN10975"/>
    <property type="gene ID" value="AMTR_s00160p00038440"/>
</dbReference>
<dbReference type="GO" id="GO:0008270">
    <property type="term" value="F:zinc ion binding"/>
    <property type="evidence" value="ECO:0007669"/>
    <property type="project" value="UniProtKB-KW"/>
</dbReference>
<keyword evidence="4 9" id="KW-0805">Transcription regulation</keyword>
<dbReference type="Proteomes" id="UP000017836">
    <property type="component" value="Unassembled WGS sequence"/>
</dbReference>
<evidence type="ECO:0000256" key="8">
    <source>
        <dbReference type="PROSITE-ProRule" id="PRU00071"/>
    </source>
</evidence>
<evidence type="ECO:0000256" key="7">
    <source>
        <dbReference type="ARBA" id="ARBA00023242"/>
    </source>
</evidence>
<dbReference type="PROSITE" id="PS50884">
    <property type="entry name" value="ZF_DOF_2"/>
    <property type="match status" value="1"/>
</dbReference>
<proteinExistence type="predicted"/>
<name>W1PUI7_AMBTC</name>
<dbReference type="AlphaFoldDB" id="W1PUI7"/>
<dbReference type="EMBL" id="KI392724">
    <property type="protein sequence ID" value="ERN10975.1"/>
    <property type="molecule type" value="Genomic_DNA"/>
</dbReference>
<dbReference type="GO" id="GO:0003677">
    <property type="term" value="F:DNA binding"/>
    <property type="evidence" value="ECO:0007669"/>
    <property type="project" value="UniProtKB-UniRule"/>
</dbReference>
<comment type="subcellular location">
    <subcellularLocation>
        <location evidence="8 9">Nucleus</location>
    </subcellularLocation>
</comment>
<keyword evidence="3 9" id="KW-0862">Zinc</keyword>
<sequence>MQQERERGGGADMLGCSSRALQDRRAKPQAEQPQKCPRCDSLNTKFCYYNNYSLSQPRYFCKTCRRYWTRGGTLRNVPVGGGCRKKKPSSKRATEPLTASPSMVHDPEPVSSPPAAPVDPVASTAGSVSVYYGSDQVGFGGFSGERPSQQLTALQSMSHAINLGDLGPLFAHRGPQLGGGQGFQLPVFSMGPNGMDPWRIQQREPSGGFGTPQQAMSGSSFDEAAMGGGRGGRVGIAGSGVPSLVVLKTEGASSGRAEWPAAPTEGLFEGAGAASNAASAGGGYWGGGSVSGGWPDLSGYGPPHPPSSTSFL</sequence>
<gene>
    <name evidence="12" type="ORF">AMTR_s00160p00038440</name>
</gene>